<accession>A0A2I3SAZ1</accession>
<sequence>MQLMGWRPHAVPVPSVLNSRVHRVSPALQATTLRKKPTSARNVHLTPTCPYIRSMAKRLVFHVGLGVKTIRTIRFAIVTAFSTMKKKIRVCTMTLATSAVWAH</sequence>
<evidence type="ECO:0000313" key="3">
    <source>
        <dbReference type="VGNC" id="VGNC:7396"/>
    </source>
</evidence>
<keyword evidence="2" id="KW-1185">Reference proteome</keyword>
<organism evidence="1 2">
    <name type="scientific">Pan troglodytes</name>
    <name type="common">Chimpanzee</name>
    <dbReference type="NCBI Taxonomy" id="9598"/>
    <lineage>
        <taxon>Eukaryota</taxon>
        <taxon>Metazoa</taxon>
        <taxon>Chordata</taxon>
        <taxon>Craniata</taxon>
        <taxon>Vertebrata</taxon>
        <taxon>Euteleostomi</taxon>
        <taxon>Mammalia</taxon>
        <taxon>Eutheria</taxon>
        <taxon>Euarchontoglires</taxon>
        <taxon>Primates</taxon>
        <taxon>Haplorrhini</taxon>
        <taxon>Catarrhini</taxon>
        <taxon>Hominidae</taxon>
        <taxon>Pan</taxon>
    </lineage>
</organism>
<dbReference type="EMBL" id="AC198713">
    <property type="status" value="NOT_ANNOTATED_CDS"/>
    <property type="molecule type" value="Genomic_DNA"/>
</dbReference>
<gene>
    <name evidence="1 3" type="primary">ELAPOR2</name>
</gene>
<dbReference type="VGNC" id="VGNC:7396">
    <property type="gene designation" value="ELAPOR2"/>
</dbReference>
<dbReference type="Bgee" id="ENSPTRG00000022827">
    <property type="expression patterns" value="Expressed in lung and 19 other cell types or tissues"/>
</dbReference>
<dbReference type="GeneTree" id="ENSGT00940000154983"/>
<protein>
    <submittedName>
        <fullName evidence="1">Endosome-lysosome associated apoptosis and autophagy regulator family member 2</fullName>
    </submittedName>
</protein>
<reference evidence="1" key="3">
    <citation type="submission" date="2025-09" db="UniProtKB">
        <authorList>
            <consortium name="Ensembl"/>
        </authorList>
    </citation>
    <scope>IDENTIFICATION</scope>
</reference>
<dbReference type="EMBL" id="AACZ04036620">
    <property type="status" value="NOT_ANNOTATED_CDS"/>
    <property type="molecule type" value="Genomic_DNA"/>
</dbReference>
<dbReference type="Proteomes" id="UP000002277">
    <property type="component" value="Chromosome 7"/>
</dbReference>
<name>A0A2I3SAZ1_PANTR</name>
<evidence type="ECO:0000313" key="1">
    <source>
        <dbReference type="Ensembl" id="ENSPTRP00000074008.1"/>
    </source>
</evidence>
<proteinExistence type="predicted"/>
<evidence type="ECO:0000313" key="2">
    <source>
        <dbReference type="Proteomes" id="UP000002277"/>
    </source>
</evidence>
<dbReference type="Ensembl" id="ENSPTRT00000104050.1">
    <property type="protein sequence ID" value="ENSPTRP00000074008.1"/>
    <property type="gene ID" value="ENSPTRG00000022827.5"/>
</dbReference>
<reference evidence="1" key="2">
    <citation type="submission" date="2025-08" db="UniProtKB">
        <authorList>
            <consortium name="Ensembl"/>
        </authorList>
    </citation>
    <scope>IDENTIFICATION</scope>
</reference>
<dbReference type="AlphaFoldDB" id="A0A2I3SAZ1"/>
<dbReference type="EMBL" id="AC192983">
    <property type="status" value="NOT_ANNOTATED_CDS"/>
    <property type="molecule type" value="Genomic_DNA"/>
</dbReference>
<reference evidence="1 2" key="1">
    <citation type="journal article" date="2005" name="Nature">
        <title>Initial sequence of the chimpanzee genome and comparison with the human genome.</title>
        <authorList>
            <consortium name="Chimpanzee sequencing and analysis consortium"/>
        </authorList>
    </citation>
    <scope>NUCLEOTIDE SEQUENCE [LARGE SCALE GENOMIC DNA]</scope>
</reference>